<sequence>ELIDIPFNYSRINNLAAEKANGKYFLFLNNDTEVIEPDWMTAMVSYAQFDRIGCVGAKLFYPDDTTQHAGVLLGIGGVAGHALNNYDRTHCGYFGRLVIDVNYLAVTAACMMVKAADFNAVNGFDETLEVAFNDVDLCLKVYELGRYNVYAHQAELYHFESKSRGYEDTPEKQRRFAGEIKKMQDKWPSYIAHDPFYNDNLTKEGIGDFSLRPD</sequence>
<feature type="non-terminal residue" evidence="1">
    <location>
        <position position="1"/>
    </location>
</feature>
<evidence type="ECO:0000313" key="2">
    <source>
        <dbReference type="Proteomes" id="UP000249070"/>
    </source>
</evidence>
<accession>A0AB73TKU1</accession>
<dbReference type="SUPFAM" id="SSF53448">
    <property type="entry name" value="Nucleotide-diphospho-sugar transferases"/>
    <property type="match status" value="1"/>
</dbReference>
<proteinExistence type="predicted"/>
<protein>
    <submittedName>
        <fullName evidence="1">Glycosyl transferase family 2</fullName>
    </submittedName>
</protein>
<dbReference type="GO" id="GO:0016740">
    <property type="term" value="F:transferase activity"/>
    <property type="evidence" value="ECO:0007669"/>
    <property type="project" value="UniProtKB-KW"/>
</dbReference>
<gene>
    <name evidence="1" type="ORF">DKP91_17155</name>
</gene>
<reference evidence="1 2" key="1">
    <citation type="submission" date="2018-05" db="EMBL/GenBank/DDBJ databases">
        <title>Vancomycin-resistant Enterococcus faecium strain from Chelyabinsk, Russia.</title>
        <authorList>
            <person name="Gostev V."/>
            <person name="Goncharov A."/>
            <person name="Kolodzhieva V."/>
            <person name="Suvorov A."/>
            <person name="Sidorenko S."/>
            <person name="Zueva L."/>
        </authorList>
    </citation>
    <scope>NUCLEOTIDE SEQUENCE [LARGE SCALE GENOMIC DNA]</scope>
    <source>
        <strain evidence="1 2">20</strain>
    </source>
</reference>
<dbReference type="InterPro" id="IPR029044">
    <property type="entry name" value="Nucleotide-diphossugar_trans"/>
</dbReference>
<keyword evidence="1" id="KW-0808">Transferase</keyword>
<dbReference type="PANTHER" id="PTHR43179:SF7">
    <property type="entry name" value="RHAMNOSYLTRANSFERASE WBBL"/>
    <property type="match status" value="1"/>
</dbReference>
<dbReference type="Gene3D" id="3.90.550.10">
    <property type="entry name" value="Spore Coat Polysaccharide Biosynthesis Protein SpsA, Chain A"/>
    <property type="match status" value="1"/>
</dbReference>
<name>A0AB73TKU1_ENTFC</name>
<dbReference type="Proteomes" id="UP000249070">
    <property type="component" value="Unassembled WGS sequence"/>
</dbReference>
<dbReference type="AlphaFoldDB" id="A0AB73TKU1"/>
<comment type="caution">
    <text evidence="1">The sequence shown here is derived from an EMBL/GenBank/DDBJ whole genome shotgun (WGS) entry which is preliminary data.</text>
</comment>
<dbReference type="PANTHER" id="PTHR43179">
    <property type="entry name" value="RHAMNOSYLTRANSFERASE WBBL"/>
    <property type="match status" value="1"/>
</dbReference>
<evidence type="ECO:0000313" key="1">
    <source>
        <dbReference type="EMBL" id="PZM51151.1"/>
    </source>
</evidence>
<dbReference type="EMBL" id="QHGU01000292">
    <property type="protein sequence ID" value="PZM51151.1"/>
    <property type="molecule type" value="Genomic_DNA"/>
</dbReference>
<organism evidence="1 2">
    <name type="scientific">Enterococcus faecium</name>
    <name type="common">Streptococcus faecium</name>
    <dbReference type="NCBI Taxonomy" id="1352"/>
    <lineage>
        <taxon>Bacteria</taxon>
        <taxon>Bacillati</taxon>
        <taxon>Bacillota</taxon>
        <taxon>Bacilli</taxon>
        <taxon>Lactobacillales</taxon>
        <taxon>Enterococcaceae</taxon>
        <taxon>Enterococcus</taxon>
    </lineage>
</organism>